<dbReference type="PIRSF" id="PIRSF018266">
    <property type="entry name" value="FecR"/>
    <property type="match status" value="1"/>
</dbReference>
<dbReference type="GO" id="GO:0016989">
    <property type="term" value="F:sigma factor antagonist activity"/>
    <property type="evidence" value="ECO:0007669"/>
    <property type="project" value="TreeGrafter"/>
</dbReference>
<feature type="transmembrane region" description="Helical" evidence="1">
    <location>
        <begin position="74"/>
        <end position="94"/>
    </location>
</feature>
<keyword evidence="1" id="KW-0812">Transmembrane</keyword>
<reference evidence="4 5" key="1">
    <citation type="submission" date="2019-02" db="EMBL/GenBank/DDBJ databases">
        <authorList>
            <person name="Li Y."/>
        </authorList>
    </citation>
    <scope>NUCLEOTIDE SEQUENCE [LARGE SCALE GENOMIC DNA]</scope>
    <source>
        <strain evidence="4 5">30C10-4-7</strain>
    </source>
</reference>
<dbReference type="AlphaFoldDB" id="A0A4Q6XXG5"/>
<dbReference type="OrthoDB" id="934696at2"/>
<protein>
    <submittedName>
        <fullName evidence="4">FecR family protein</fullName>
    </submittedName>
</protein>
<dbReference type="Gene3D" id="3.55.50.30">
    <property type="match status" value="1"/>
</dbReference>
<evidence type="ECO:0000256" key="1">
    <source>
        <dbReference type="SAM" id="Phobius"/>
    </source>
</evidence>
<feature type="domain" description="Protein FecR C-terminal" evidence="3">
    <location>
        <begin position="263"/>
        <end position="329"/>
    </location>
</feature>
<evidence type="ECO:0000313" key="5">
    <source>
        <dbReference type="Proteomes" id="UP000292855"/>
    </source>
</evidence>
<dbReference type="PANTHER" id="PTHR30273:SF2">
    <property type="entry name" value="PROTEIN FECR"/>
    <property type="match status" value="1"/>
</dbReference>
<feature type="domain" description="FecR protein" evidence="2">
    <location>
        <begin position="127"/>
        <end position="211"/>
    </location>
</feature>
<evidence type="ECO:0000259" key="2">
    <source>
        <dbReference type="Pfam" id="PF04773"/>
    </source>
</evidence>
<name>A0A4Q6XXG5_9SPHI</name>
<dbReference type="InterPro" id="IPR006860">
    <property type="entry name" value="FecR"/>
</dbReference>
<keyword evidence="1" id="KW-1133">Transmembrane helix</keyword>
<dbReference type="Pfam" id="PF16344">
    <property type="entry name" value="FecR_C"/>
    <property type="match status" value="1"/>
</dbReference>
<comment type="caution">
    <text evidence="4">The sequence shown here is derived from an EMBL/GenBank/DDBJ whole genome shotgun (WGS) entry which is preliminary data.</text>
</comment>
<proteinExistence type="predicted"/>
<organism evidence="4 5">
    <name type="scientific">Sphingobacterium corticibacterium</name>
    <dbReference type="NCBI Taxonomy" id="2484746"/>
    <lineage>
        <taxon>Bacteria</taxon>
        <taxon>Pseudomonadati</taxon>
        <taxon>Bacteroidota</taxon>
        <taxon>Sphingobacteriia</taxon>
        <taxon>Sphingobacteriales</taxon>
        <taxon>Sphingobacteriaceae</taxon>
        <taxon>Sphingobacterium</taxon>
    </lineage>
</organism>
<gene>
    <name evidence="4" type="ORF">EWE74_01240</name>
</gene>
<dbReference type="Proteomes" id="UP000292855">
    <property type="component" value="Unassembled WGS sequence"/>
</dbReference>
<evidence type="ECO:0000259" key="3">
    <source>
        <dbReference type="Pfam" id="PF16344"/>
    </source>
</evidence>
<dbReference type="RefSeq" id="WP_130139726.1">
    <property type="nucleotide sequence ID" value="NZ_SGIT01000001.1"/>
</dbReference>
<sequence>MQEQKKYVERLISEYLLGTITPEEKRHLERWMERLDISDEQPAINEFHKVIMKKQIDLRTGALENTVPLRRRKLWWTGVAASLLLAFTIGAYFWPSDQANIENQQTLTVNQTPDFMEFTNRSNRDTLLSLKDGSEVLLSSGSTLIWPTDFASDARQLTLDGKAFFRVTKDVKRPFSVHTGDIITTALGTSFWIEKMKGNRSPMVKLVTGKVSVKRRMTDGRDSLLAMLAPGQEWNVTKPKAPIRRKTNNELKEKKPVPEVADLIFHHAPLYEVFPRLAAYYNVTIKFDVHELEGMSFYGTYDDENQIQEIIQTIALANDLTVEYNENEAIYTIKK</sequence>
<dbReference type="Pfam" id="PF04773">
    <property type="entry name" value="FecR"/>
    <property type="match status" value="1"/>
</dbReference>
<dbReference type="InterPro" id="IPR012373">
    <property type="entry name" value="Ferrdict_sens_TM"/>
</dbReference>
<evidence type="ECO:0000313" key="4">
    <source>
        <dbReference type="EMBL" id="RZF61497.1"/>
    </source>
</evidence>
<keyword evidence="1" id="KW-0472">Membrane</keyword>
<accession>A0A4Q6XXG5</accession>
<keyword evidence="5" id="KW-1185">Reference proteome</keyword>
<dbReference type="Gene3D" id="2.60.120.1440">
    <property type="match status" value="1"/>
</dbReference>
<dbReference type="InterPro" id="IPR032508">
    <property type="entry name" value="FecR_C"/>
</dbReference>
<dbReference type="EMBL" id="SGIT01000001">
    <property type="protein sequence ID" value="RZF61497.1"/>
    <property type="molecule type" value="Genomic_DNA"/>
</dbReference>
<dbReference type="PANTHER" id="PTHR30273">
    <property type="entry name" value="PERIPLASMIC SIGNAL SENSOR AND SIGMA FACTOR ACTIVATOR FECR-RELATED"/>
    <property type="match status" value="1"/>
</dbReference>